<evidence type="ECO:0000256" key="5">
    <source>
        <dbReference type="ARBA" id="ARBA00022989"/>
    </source>
</evidence>
<evidence type="ECO:0000259" key="8">
    <source>
        <dbReference type="SMART" id="SM00337"/>
    </source>
</evidence>
<dbReference type="InParanoid" id="A0A7M7NJZ0"/>
<dbReference type="OrthoDB" id="5947850at2759"/>
<keyword evidence="5 7" id="KW-1133">Transmembrane helix</keyword>
<reference evidence="10" key="1">
    <citation type="submission" date="2015-02" db="EMBL/GenBank/DDBJ databases">
        <title>Genome sequencing for Strongylocentrotus purpuratus.</title>
        <authorList>
            <person name="Murali S."/>
            <person name="Liu Y."/>
            <person name="Vee V."/>
            <person name="English A."/>
            <person name="Wang M."/>
            <person name="Skinner E."/>
            <person name="Han Y."/>
            <person name="Muzny D.M."/>
            <person name="Worley K.C."/>
            <person name="Gibbs R.A."/>
        </authorList>
    </citation>
    <scope>NUCLEOTIDE SEQUENCE</scope>
</reference>
<protein>
    <recommendedName>
        <fullName evidence="8">Bcl-2 Bcl-2 homology region 1-3 domain-containing protein</fullName>
    </recommendedName>
</protein>
<dbReference type="GO" id="GO:0015267">
    <property type="term" value="F:channel activity"/>
    <property type="evidence" value="ECO:0000318"/>
    <property type="project" value="GO_Central"/>
</dbReference>
<dbReference type="PRINTS" id="PR01862">
    <property type="entry name" value="BCL2FAMILY"/>
</dbReference>
<evidence type="ECO:0000256" key="2">
    <source>
        <dbReference type="ARBA" id="ARBA00009458"/>
    </source>
</evidence>
<dbReference type="KEGG" id="spu:100890195"/>
<organism evidence="9 10">
    <name type="scientific">Strongylocentrotus purpuratus</name>
    <name type="common">Purple sea urchin</name>
    <dbReference type="NCBI Taxonomy" id="7668"/>
    <lineage>
        <taxon>Eukaryota</taxon>
        <taxon>Metazoa</taxon>
        <taxon>Echinodermata</taxon>
        <taxon>Eleutherozoa</taxon>
        <taxon>Echinozoa</taxon>
        <taxon>Echinoidea</taxon>
        <taxon>Euechinoidea</taxon>
        <taxon>Echinacea</taxon>
        <taxon>Camarodonta</taxon>
        <taxon>Echinidea</taxon>
        <taxon>Strongylocentrotidae</taxon>
        <taxon>Strongylocentrotus</taxon>
    </lineage>
</organism>
<dbReference type="InterPro" id="IPR046371">
    <property type="entry name" value="Bcl-2_BH1-3"/>
</dbReference>
<evidence type="ECO:0000313" key="9">
    <source>
        <dbReference type="EnsemblMetazoa" id="XP_030837754"/>
    </source>
</evidence>
<accession>A0A7M7NJZ0</accession>
<comment type="subcellular location">
    <subcellularLocation>
        <location evidence="1">Membrane</location>
        <topology evidence="1">Single-pass membrane protein</topology>
    </subcellularLocation>
</comment>
<dbReference type="PROSITE" id="PS50062">
    <property type="entry name" value="BCL2_FAMILY"/>
    <property type="match status" value="1"/>
</dbReference>
<dbReference type="InterPro" id="IPR002475">
    <property type="entry name" value="Bcl2-like"/>
</dbReference>
<dbReference type="CDD" id="cd06845">
    <property type="entry name" value="Bcl-2_like"/>
    <property type="match status" value="1"/>
</dbReference>
<dbReference type="GO" id="GO:0043065">
    <property type="term" value="P:positive regulation of apoptotic process"/>
    <property type="evidence" value="ECO:0000318"/>
    <property type="project" value="GO_Central"/>
</dbReference>
<evidence type="ECO:0000313" key="10">
    <source>
        <dbReference type="Proteomes" id="UP000007110"/>
    </source>
</evidence>
<keyword evidence="3 7" id="KW-0812">Transmembrane</keyword>
<dbReference type="RefSeq" id="XP_030837754.1">
    <property type="nucleotide sequence ID" value="XM_030981894.1"/>
</dbReference>
<dbReference type="SMART" id="SM00337">
    <property type="entry name" value="BCL"/>
    <property type="match status" value="1"/>
</dbReference>
<keyword evidence="10" id="KW-1185">Reference proteome</keyword>
<feature type="domain" description="Bcl-2 Bcl-2 homology region 1-3" evidence="8">
    <location>
        <begin position="123"/>
        <end position="224"/>
    </location>
</feature>
<dbReference type="EnsemblMetazoa" id="XM_030981894">
    <property type="protein sequence ID" value="XP_030837754"/>
    <property type="gene ID" value="LOC100890195"/>
</dbReference>
<dbReference type="InterPro" id="IPR026298">
    <property type="entry name" value="Bcl-2_fam"/>
</dbReference>
<dbReference type="SUPFAM" id="SSF56854">
    <property type="entry name" value="Bcl-2 inhibitors of programmed cell death"/>
    <property type="match status" value="1"/>
</dbReference>
<dbReference type="OMA" id="DSISWPK"/>
<dbReference type="FunFam" id="1.10.437.10:FF:000009">
    <property type="entry name" value="Uncharacterized protein, isoform A"/>
    <property type="match status" value="1"/>
</dbReference>
<evidence type="ECO:0000256" key="7">
    <source>
        <dbReference type="SAM" id="Phobius"/>
    </source>
</evidence>
<sequence length="273" mass="30851">MADNAQEILRFLSRRQGTPLRRQHSQSYRQIKEGANSEKTIAIKIKKRLSESSVFSMFVSQTGLGLPWVARVDDVWDQSAVYCKEFIHSKLKRLGYMGGSTKNGVRGSVAARGQRVSPVCRELTLVGSELERMYPTLYKDITKQLNVTISSEQILEQVLFDVGDAVFKAGITWARVVAFFVVSSSLSVECMQQGNGIFVHSITVALTRYVQTKLVKWITQRGGWTDLLRTFRRKRNDSGTVWLLTFGGVFLGLFLTALLSHAPYYLSAWRPEN</sequence>
<dbReference type="GO" id="GO:0005741">
    <property type="term" value="C:mitochondrial outer membrane"/>
    <property type="evidence" value="ECO:0000318"/>
    <property type="project" value="GO_Central"/>
</dbReference>
<dbReference type="PANTHER" id="PTHR11256:SF48">
    <property type="entry name" value="BCL-2-RELATED OVARIAN KILLER PROTEIN"/>
    <property type="match status" value="1"/>
</dbReference>
<dbReference type="GO" id="GO:0097192">
    <property type="term" value="P:extrinsic apoptotic signaling pathway in absence of ligand"/>
    <property type="evidence" value="ECO:0000318"/>
    <property type="project" value="GO_Central"/>
</dbReference>
<evidence type="ECO:0000256" key="3">
    <source>
        <dbReference type="ARBA" id="ARBA00022692"/>
    </source>
</evidence>
<reference evidence="9" key="2">
    <citation type="submission" date="2021-01" db="UniProtKB">
        <authorList>
            <consortium name="EnsemblMetazoa"/>
        </authorList>
    </citation>
    <scope>IDENTIFICATION</scope>
</reference>
<dbReference type="FunCoup" id="A0A7M7NJZ0">
    <property type="interactions" value="1068"/>
</dbReference>
<evidence type="ECO:0000256" key="1">
    <source>
        <dbReference type="ARBA" id="ARBA00004167"/>
    </source>
</evidence>
<dbReference type="InterPro" id="IPR036834">
    <property type="entry name" value="Bcl-2-like_sf"/>
</dbReference>
<evidence type="ECO:0000256" key="6">
    <source>
        <dbReference type="ARBA" id="ARBA00023136"/>
    </source>
</evidence>
<dbReference type="GeneID" id="100890195"/>
<dbReference type="GO" id="GO:0008630">
    <property type="term" value="P:intrinsic apoptotic signaling pathway in response to DNA damage"/>
    <property type="evidence" value="ECO:0000318"/>
    <property type="project" value="GO_Central"/>
</dbReference>
<name>A0A7M7NJZ0_STRPU</name>
<keyword evidence="4" id="KW-0053">Apoptosis</keyword>
<feature type="transmembrane region" description="Helical" evidence="7">
    <location>
        <begin position="241"/>
        <end position="266"/>
    </location>
</feature>
<keyword evidence="6 7" id="KW-0472">Membrane</keyword>
<dbReference type="Gene3D" id="1.10.437.10">
    <property type="entry name" value="Blc2-like"/>
    <property type="match status" value="1"/>
</dbReference>
<dbReference type="Pfam" id="PF00452">
    <property type="entry name" value="Bcl-2"/>
    <property type="match status" value="1"/>
</dbReference>
<dbReference type="AlphaFoldDB" id="A0A7M7NJZ0"/>
<dbReference type="Proteomes" id="UP000007110">
    <property type="component" value="Unassembled WGS sequence"/>
</dbReference>
<evidence type="ECO:0000256" key="4">
    <source>
        <dbReference type="ARBA" id="ARBA00022703"/>
    </source>
</evidence>
<dbReference type="GO" id="GO:0001836">
    <property type="term" value="P:release of cytochrome c from mitochondria"/>
    <property type="evidence" value="ECO:0000318"/>
    <property type="project" value="GO_Central"/>
</dbReference>
<dbReference type="PANTHER" id="PTHR11256">
    <property type="entry name" value="BCL-2 RELATED"/>
    <property type="match status" value="1"/>
</dbReference>
<proteinExistence type="inferred from homology"/>
<comment type="similarity">
    <text evidence="2">Belongs to the Bcl-2 family.</text>
</comment>